<organism evidence="1 2">
    <name type="scientific">Triparma verrucosa</name>
    <dbReference type="NCBI Taxonomy" id="1606542"/>
    <lineage>
        <taxon>Eukaryota</taxon>
        <taxon>Sar</taxon>
        <taxon>Stramenopiles</taxon>
        <taxon>Ochrophyta</taxon>
        <taxon>Bolidophyceae</taxon>
        <taxon>Parmales</taxon>
        <taxon>Triparmaceae</taxon>
        <taxon>Triparma</taxon>
    </lineage>
</organism>
<protein>
    <submittedName>
        <fullName evidence="1">Uncharacterized protein</fullName>
    </submittedName>
</protein>
<keyword evidence="2" id="KW-1185">Reference proteome</keyword>
<evidence type="ECO:0000313" key="1">
    <source>
        <dbReference type="EMBL" id="GMI10608.1"/>
    </source>
</evidence>
<comment type="caution">
    <text evidence="1">The sequence shown here is derived from an EMBL/GenBank/DDBJ whole genome shotgun (WGS) entry which is preliminary data.</text>
</comment>
<accession>A0A9W7KT28</accession>
<dbReference type="AlphaFoldDB" id="A0A9W7KT28"/>
<dbReference type="EMBL" id="BRXX01000419">
    <property type="protein sequence ID" value="GMI10608.1"/>
    <property type="molecule type" value="Genomic_DNA"/>
</dbReference>
<name>A0A9W7KT28_9STRA</name>
<reference evidence="2" key="1">
    <citation type="journal article" date="2023" name="Commun. Biol.">
        <title>Genome analysis of Parmales, the sister group of diatoms, reveals the evolutionary specialization of diatoms from phago-mixotrophs to photoautotrophs.</title>
        <authorList>
            <person name="Ban H."/>
            <person name="Sato S."/>
            <person name="Yoshikawa S."/>
            <person name="Yamada K."/>
            <person name="Nakamura Y."/>
            <person name="Ichinomiya M."/>
            <person name="Sato N."/>
            <person name="Blanc-Mathieu R."/>
            <person name="Endo H."/>
            <person name="Kuwata A."/>
            <person name="Ogata H."/>
        </authorList>
    </citation>
    <scope>NUCLEOTIDE SEQUENCE [LARGE SCALE GENOMIC DNA]</scope>
    <source>
        <strain evidence="2">NIES 3699</strain>
    </source>
</reference>
<evidence type="ECO:0000313" key="2">
    <source>
        <dbReference type="Proteomes" id="UP001165160"/>
    </source>
</evidence>
<proteinExistence type="predicted"/>
<sequence>MEIRIKEGVKNTNGVARGKTTVDASIEECFAWAMHIEPEGFVPAPMVRSGTVNNLKFLSRMREYFMAKNEVYTGGNEDVEGEPVEYVGKVVAAGFLACASFVGINAFMITQTHDEFRLPVDSMSSRSMRSRSSMASRIERIESNVEEEDDDISSTELGEGMVLASLM</sequence>
<gene>
    <name evidence="1" type="ORF">TrVE_jg2267</name>
</gene>
<dbReference type="Proteomes" id="UP001165160">
    <property type="component" value="Unassembled WGS sequence"/>
</dbReference>